<dbReference type="OrthoDB" id="10260017at2759"/>
<feature type="non-terminal residue" evidence="3">
    <location>
        <position position="184"/>
    </location>
</feature>
<accession>A0A8S4NN58</accession>
<dbReference type="PANTHER" id="PTHR11786:SF0">
    <property type="entry name" value="ARYLAMINE N-ACETYLTRANSFERASE 4-RELATED"/>
    <property type="match status" value="1"/>
</dbReference>
<dbReference type="GO" id="GO:0004060">
    <property type="term" value="F:arylamine N-acetyltransferase activity"/>
    <property type="evidence" value="ECO:0007669"/>
    <property type="project" value="UniProtKB-EC"/>
</dbReference>
<dbReference type="PANTHER" id="PTHR11786">
    <property type="entry name" value="N-HYDROXYARYLAMINE O-ACETYLTRANSFERASE"/>
    <property type="match status" value="1"/>
</dbReference>
<comment type="similarity">
    <text evidence="1">Belongs to the arylamine N-acetyltransferase family.</text>
</comment>
<evidence type="ECO:0000256" key="1">
    <source>
        <dbReference type="ARBA" id="ARBA00006547"/>
    </source>
</evidence>
<gene>
    <name evidence="3" type="ORF">OFUS_LOCUS8616</name>
</gene>
<protein>
    <recommendedName>
        <fullName evidence="2">arylamine N-acetyltransferase</fullName>
        <ecNumber evidence="2">2.3.1.5</ecNumber>
    </recommendedName>
</protein>
<dbReference type="Proteomes" id="UP000749559">
    <property type="component" value="Unassembled WGS sequence"/>
</dbReference>
<dbReference type="Gene3D" id="3.30.2140.20">
    <property type="match status" value="1"/>
</dbReference>
<keyword evidence="4" id="KW-1185">Reference proteome</keyword>
<dbReference type="EMBL" id="CAIIXF020000004">
    <property type="protein sequence ID" value="CAH1782137.1"/>
    <property type="molecule type" value="Genomic_DNA"/>
</dbReference>
<dbReference type="InterPro" id="IPR038765">
    <property type="entry name" value="Papain-like_cys_pep_sf"/>
</dbReference>
<dbReference type="SUPFAM" id="SSF54001">
    <property type="entry name" value="Cysteine proteinases"/>
    <property type="match status" value="1"/>
</dbReference>
<evidence type="ECO:0000313" key="4">
    <source>
        <dbReference type="Proteomes" id="UP000749559"/>
    </source>
</evidence>
<name>A0A8S4NN58_OWEFU</name>
<comment type="caution">
    <text evidence="3">The sequence shown here is derived from an EMBL/GenBank/DDBJ whole genome shotgun (WGS) entry which is preliminary data.</text>
</comment>
<organism evidence="3 4">
    <name type="scientific">Owenia fusiformis</name>
    <name type="common">Polychaete worm</name>
    <dbReference type="NCBI Taxonomy" id="6347"/>
    <lineage>
        <taxon>Eukaryota</taxon>
        <taxon>Metazoa</taxon>
        <taxon>Spiralia</taxon>
        <taxon>Lophotrochozoa</taxon>
        <taxon>Annelida</taxon>
        <taxon>Polychaeta</taxon>
        <taxon>Sedentaria</taxon>
        <taxon>Canalipalpata</taxon>
        <taxon>Sabellida</taxon>
        <taxon>Oweniida</taxon>
        <taxon>Oweniidae</taxon>
        <taxon>Owenia</taxon>
    </lineage>
</organism>
<sequence>METPSLTKEEAVTFLSDVLQFENWNEELQNDKVEFVNHLMIKYQQKQPFQTLSLLSEDLNARKIPTWEEIKTAIFTKEGGLCHTLNTFIWMLLKALGYDVYLVMSNVVINEQCFKETFNHTLVIVRDLTVKGSLHVIDCGFVTPILNAIIIEDPAQDEDSLNEMMYHNGGKIFKYVKRGSNTYV</sequence>
<proteinExistence type="inferred from homology"/>
<dbReference type="InterPro" id="IPR001447">
    <property type="entry name" value="Arylamine_N-AcTrfase"/>
</dbReference>
<dbReference type="Pfam" id="PF00797">
    <property type="entry name" value="Acetyltransf_2"/>
    <property type="match status" value="1"/>
</dbReference>
<reference evidence="3" key="1">
    <citation type="submission" date="2022-03" db="EMBL/GenBank/DDBJ databases">
        <authorList>
            <person name="Martin C."/>
        </authorList>
    </citation>
    <scope>NUCLEOTIDE SEQUENCE</scope>
</reference>
<evidence type="ECO:0000313" key="3">
    <source>
        <dbReference type="EMBL" id="CAH1782137.1"/>
    </source>
</evidence>
<evidence type="ECO:0000256" key="2">
    <source>
        <dbReference type="ARBA" id="ARBA00012701"/>
    </source>
</evidence>
<dbReference type="EC" id="2.3.1.5" evidence="2"/>
<dbReference type="InterPro" id="IPR053710">
    <property type="entry name" value="Arylamine_NAT_domain_sf"/>
</dbReference>
<dbReference type="AlphaFoldDB" id="A0A8S4NN58"/>